<dbReference type="InterPro" id="IPR036388">
    <property type="entry name" value="WH-like_DNA-bd_sf"/>
</dbReference>
<evidence type="ECO:0000313" key="3">
    <source>
        <dbReference type="Proteomes" id="UP000831290"/>
    </source>
</evidence>
<evidence type="ECO:0000259" key="1">
    <source>
        <dbReference type="Pfam" id="PF00126"/>
    </source>
</evidence>
<evidence type="ECO:0000313" key="2">
    <source>
        <dbReference type="EMBL" id="UOB18065.1"/>
    </source>
</evidence>
<sequence length="111" mass="12582">MEDQIRSRIWIEKEGTIFLGYGRIELLKKIDETKSISAAAKSLNMSYKKAWRLINDMNESAAKPVIIKNIGGRHGGGTTITGYGKSLINQFETINNNCIEFLNKEFEKLDL</sequence>
<protein>
    <submittedName>
        <fullName evidence="2">LysR family transcriptional regulator</fullName>
    </submittedName>
</protein>
<dbReference type="Pfam" id="PF00126">
    <property type="entry name" value="HTH_1"/>
    <property type="match status" value="1"/>
</dbReference>
<proteinExistence type="predicted"/>
<dbReference type="InterPro" id="IPR051815">
    <property type="entry name" value="Molybdate_resp_trans_reg"/>
</dbReference>
<dbReference type="KEGG" id="fbm:MQE35_01895"/>
<dbReference type="SUPFAM" id="SSF46785">
    <property type="entry name" value="Winged helix' DNA-binding domain"/>
    <property type="match status" value="1"/>
</dbReference>
<dbReference type="InterPro" id="IPR000847">
    <property type="entry name" value="LysR_HTH_N"/>
</dbReference>
<dbReference type="EMBL" id="CP094358">
    <property type="protein sequence ID" value="UOB18065.1"/>
    <property type="molecule type" value="Genomic_DNA"/>
</dbReference>
<keyword evidence="3" id="KW-1185">Reference proteome</keyword>
<dbReference type="Proteomes" id="UP000831290">
    <property type="component" value="Chromosome"/>
</dbReference>
<reference evidence="2" key="1">
    <citation type="submission" date="2022-03" db="EMBL/GenBank/DDBJ databases">
        <title>Description of Abyssus ytuae gen. nov., sp. nov., a novel member of the family Flavobacteriaceae isolated from the sediment of Mariana Trench.</title>
        <authorList>
            <person name="Zhang J."/>
            <person name="Xu X."/>
        </authorList>
    </citation>
    <scope>NUCLEOTIDE SEQUENCE</scope>
    <source>
        <strain evidence="2">MT3330</strain>
    </source>
</reference>
<dbReference type="PANTHER" id="PTHR30432">
    <property type="entry name" value="TRANSCRIPTIONAL REGULATOR MODE"/>
    <property type="match status" value="1"/>
</dbReference>
<dbReference type="Gene3D" id="1.10.10.10">
    <property type="entry name" value="Winged helix-like DNA-binding domain superfamily/Winged helix DNA-binding domain"/>
    <property type="match status" value="1"/>
</dbReference>
<gene>
    <name evidence="2" type="ORF">MQE35_01895</name>
</gene>
<name>A0A9E6ZPD1_9FLAO</name>
<dbReference type="InterPro" id="IPR036390">
    <property type="entry name" value="WH_DNA-bd_sf"/>
</dbReference>
<feature type="domain" description="HTH lysR-type" evidence="1">
    <location>
        <begin position="24"/>
        <end position="81"/>
    </location>
</feature>
<organism evidence="2 3">
    <name type="scientific">Abyssalbus ytuae</name>
    <dbReference type="NCBI Taxonomy" id="2926907"/>
    <lineage>
        <taxon>Bacteria</taxon>
        <taxon>Pseudomonadati</taxon>
        <taxon>Bacteroidota</taxon>
        <taxon>Flavobacteriia</taxon>
        <taxon>Flavobacteriales</taxon>
        <taxon>Flavobacteriaceae</taxon>
        <taxon>Abyssalbus</taxon>
    </lineage>
</organism>
<dbReference type="RefSeq" id="WP_255844003.1">
    <property type="nucleotide sequence ID" value="NZ_CP094358.1"/>
</dbReference>
<dbReference type="PANTHER" id="PTHR30432:SF1">
    <property type="entry name" value="DNA-BINDING TRANSCRIPTIONAL DUAL REGULATOR MODE"/>
    <property type="match status" value="1"/>
</dbReference>
<accession>A0A9E6ZPD1</accession>
<dbReference type="AlphaFoldDB" id="A0A9E6ZPD1"/>
<dbReference type="GO" id="GO:0003700">
    <property type="term" value="F:DNA-binding transcription factor activity"/>
    <property type="evidence" value="ECO:0007669"/>
    <property type="project" value="InterPro"/>
</dbReference>